<sequence length="91" mass="10290">MQKHDSESVIDYTRLHYCLGVGNNLAPAHIRRQERNEKCIAIDNCRLADGVAGNSMIPDPYAIKAYLLNCCLENMRRLKAAAMNWNPKNVS</sequence>
<name>A0ABN7AJ98_9HEMI</name>
<reference evidence="1 2" key="1">
    <citation type="submission" date="2023-09" db="EMBL/GenBank/DDBJ databases">
        <title>Nesidiocoris tenuis whole genome shotgun sequence.</title>
        <authorList>
            <person name="Shibata T."/>
            <person name="Shimoda M."/>
            <person name="Kobayashi T."/>
            <person name="Uehara T."/>
        </authorList>
    </citation>
    <scope>NUCLEOTIDE SEQUENCE [LARGE SCALE GENOMIC DNA]</scope>
    <source>
        <strain evidence="1 2">Japan</strain>
    </source>
</reference>
<keyword evidence="2" id="KW-1185">Reference proteome</keyword>
<evidence type="ECO:0008006" key="3">
    <source>
        <dbReference type="Google" id="ProtNLM"/>
    </source>
</evidence>
<evidence type="ECO:0000313" key="1">
    <source>
        <dbReference type="EMBL" id="BES92337.1"/>
    </source>
</evidence>
<dbReference type="EMBL" id="AP028911">
    <property type="protein sequence ID" value="BES92337.1"/>
    <property type="molecule type" value="Genomic_DNA"/>
</dbReference>
<accession>A0ABN7AJ98</accession>
<organism evidence="1 2">
    <name type="scientific">Nesidiocoris tenuis</name>
    <dbReference type="NCBI Taxonomy" id="355587"/>
    <lineage>
        <taxon>Eukaryota</taxon>
        <taxon>Metazoa</taxon>
        <taxon>Ecdysozoa</taxon>
        <taxon>Arthropoda</taxon>
        <taxon>Hexapoda</taxon>
        <taxon>Insecta</taxon>
        <taxon>Pterygota</taxon>
        <taxon>Neoptera</taxon>
        <taxon>Paraneoptera</taxon>
        <taxon>Hemiptera</taxon>
        <taxon>Heteroptera</taxon>
        <taxon>Panheteroptera</taxon>
        <taxon>Cimicomorpha</taxon>
        <taxon>Miridae</taxon>
        <taxon>Dicyphina</taxon>
        <taxon>Nesidiocoris</taxon>
    </lineage>
</organism>
<evidence type="ECO:0000313" key="2">
    <source>
        <dbReference type="Proteomes" id="UP001307889"/>
    </source>
</evidence>
<protein>
    <recommendedName>
        <fullName evidence="3">Glucose-methanol-choline oxidoreductase C-terminal domain-containing protein</fullName>
    </recommendedName>
</protein>
<dbReference type="Proteomes" id="UP001307889">
    <property type="component" value="Chromosome 3"/>
</dbReference>
<gene>
    <name evidence="1" type="ORF">NTJ_05145</name>
</gene>
<proteinExistence type="predicted"/>